<protein>
    <recommendedName>
        <fullName evidence="1">DUF4220 domain-containing protein</fullName>
    </recommendedName>
</protein>
<evidence type="ECO:0000259" key="1">
    <source>
        <dbReference type="Pfam" id="PF13968"/>
    </source>
</evidence>
<dbReference type="Pfam" id="PF13968">
    <property type="entry name" value="DUF4220"/>
    <property type="match status" value="1"/>
</dbReference>
<proteinExistence type="predicted"/>
<feature type="domain" description="DUF4220" evidence="1">
    <location>
        <begin position="133"/>
        <end position="536"/>
    </location>
</feature>
<dbReference type="InterPro" id="IPR007658">
    <property type="entry name" value="DUF594"/>
</dbReference>
<name>M8AX87_AEGTA</name>
<dbReference type="Pfam" id="PF04578">
    <property type="entry name" value="DUF594"/>
    <property type="match status" value="1"/>
</dbReference>
<accession>M8AX87</accession>
<dbReference type="PANTHER" id="PTHR31325">
    <property type="entry name" value="OS01G0798800 PROTEIN-RELATED"/>
    <property type="match status" value="1"/>
</dbReference>
<organism evidence="2">
    <name type="scientific">Aegilops tauschii</name>
    <name type="common">Tausch's goatgrass</name>
    <name type="synonym">Aegilops squarrosa</name>
    <dbReference type="NCBI Taxonomy" id="37682"/>
    <lineage>
        <taxon>Eukaryota</taxon>
        <taxon>Viridiplantae</taxon>
        <taxon>Streptophyta</taxon>
        <taxon>Embryophyta</taxon>
        <taxon>Tracheophyta</taxon>
        <taxon>Spermatophyta</taxon>
        <taxon>Magnoliopsida</taxon>
        <taxon>Liliopsida</taxon>
        <taxon>Poales</taxon>
        <taxon>Poaceae</taxon>
        <taxon>BOP clade</taxon>
        <taxon>Pooideae</taxon>
        <taxon>Triticodae</taxon>
        <taxon>Triticeae</taxon>
        <taxon>Triticinae</taxon>
        <taxon>Aegilops</taxon>
    </lineage>
</organism>
<dbReference type="EnsemblPlants" id="EMT06039">
    <property type="protein sequence ID" value="EMT06039"/>
    <property type="gene ID" value="F775_13371"/>
</dbReference>
<reference evidence="2" key="1">
    <citation type="submission" date="2015-06" db="UniProtKB">
        <authorList>
            <consortium name="EnsemblPlants"/>
        </authorList>
    </citation>
    <scope>IDENTIFICATION</scope>
</reference>
<dbReference type="InterPro" id="IPR025315">
    <property type="entry name" value="DUF4220"/>
</dbReference>
<dbReference type="AlphaFoldDB" id="M8AX87"/>
<evidence type="ECO:0000313" key="2">
    <source>
        <dbReference type="EnsemblPlants" id="EMT06039"/>
    </source>
</evidence>
<sequence length="922" mass="104446">MISFAPNSTGDYLLHRFCDADTSASVDKYVRNVTDSYTDTSNESSMVAASVIMFALAGIFFNLNLFSRFSDVSAILDPKVRLFLSSLLSLFLPVMSYLFSEAKNAGKVAAAAGAARPQEPDLSLQAGLILLWMLLVELLRKKRVGRKAVFGIFWVLCATKVVQRIAFTEVGKRSYAHGKNTRLITSYMSQILQQGRPQPQVGSKDLIPPFDYKTDPLVTLLWCHLVSCLTRHREKDQQEPHQHHSPSTHVLDVEDVEHRATARNNQGGGGEAMLKSCRFIVMGEEDLVIEPTADGYKLKDISPNDTVLTVGKIWDHAYSNLEQDLRLRLRRLCLSFALFKLLRRRFEHLPPVTKEETRECRDLLFDGIYHDRSEKAAAELFQMMNDEVNFLCEYYHSVIPVVLASPFFLLANYVLLPVVVLGLCLMTVVLCGFGDAGFAFSSITTDNFAIKSGVVNTTMCLLIKSISSPSAFFTTVDFAITFLLLAIFFYEEMWEFIVFLLSNWFMVSLVHNYVTKRWWRDSKMFRSSVHRIIWLRKKMSQPILGFKQFSLLNLRWPLVLGLPSMFSLVLETAPVPKGAKYAIMESLVKHIHDGTDLNNGSSVLVNREDLLPACRSDSLAEVILTWHVATTIMEAKYSPDKGKQSKASQYHMVATRLSKYCAYLVAFHPELLPDNQEKSERVFEAAKEELKGTLKCAPYYLLCWRSRVDKVMAAPNREATAAWEDGKVVHNGTKLGNMLREEPTRDDDTQREQTWKLLADLWTELLVYLAPSGDEERVMGHESVLKCVGKFMNYILVVVSNNKNDEVNFLCEYYHSVIPVVLASPFFLLANYFLLPVVVLGLCLMTVVLCGFDDAGFAFSSITRDNFAIKSGVVNTTMCLLIKSISSPSAFFTTVDFAITFLLLAIFFYEEMWEFIVLAKWR</sequence>